<comment type="caution">
    <text evidence="1">The sequence shown here is derived from an EMBL/GenBank/DDBJ whole genome shotgun (WGS) entry which is preliminary data.</text>
</comment>
<protein>
    <submittedName>
        <fullName evidence="1">Uncharacterized protein</fullName>
    </submittedName>
</protein>
<accession>A0A0F9LHQ3</accession>
<reference evidence="1" key="1">
    <citation type="journal article" date="2015" name="Nature">
        <title>Complex archaea that bridge the gap between prokaryotes and eukaryotes.</title>
        <authorList>
            <person name="Spang A."/>
            <person name="Saw J.H."/>
            <person name="Jorgensen S.L."/>
            <person name="Zaremba-Niedzwiedzka K."/>
            <person name="Martijn J."/>
            <person name="Lind A.E."/>
            <person name="van Eijk R."/>
            <person name="Schleper C."/>
            <person name="Guy L."/>
            <person name="Ettema T.J."/>
        </authorList>
    </citation>
    <scope>NUCLEOTIDE SEQUENCE</scope>
</reference>
<sequence length="92" mass="10571">MNYDLSPPLRNAYRRVPSPVWDDMETISVERGITEMSLDQDPEKTGMIDKAYAAIRDGAKKIDLENAEWEVTAYKMGLPGQIRIDIKRKDNK</sequence>
<dbReference type="AlphaFoldDB" id="A0A0F9LHQ3"/>
<gene>
    <name evidence="1" type="ORF">LCGC14_1276420</name>
</gene>
<evidence type="ECO:0000313" key="1">
    <source>
        <dbReference type="EMBL" id="KKM86696.1"/>
    </source>
</evidence>
<dbReference type="EMBL" id="LAZR01007214">
    <property type="protein sequence ID" value="KKM86696.1"/>
    <property type="molecule type" value="Genomic_DNA"/>
</dbReference>
<organism evidence="1">
    <name type="scientific">marine sediment metagenome</name>
    <dbReference type="NCBI Taxonomy" id="412755"/>
    <lineage>
        <taxon>unclassified sequences</taxon>
        <taxon>metagenomes</taxon>
        <taxon>ecological metagenomes</taxon>
    </lineage>
</organism>
<name>A0A0F9LHQ3_9ZZZZ</name>
<proteinExistence type="predicted"/>